<dbReference type="AlphaFoldDB" id="U7VEY8"/>
<evidence type="ECO:0000259" key="2">
    <source>
        <dbReference type="Pfam" id="PF01051"/>
    </source>
</evidence>
<evidence type="ECO:0000313" key="3">
    <source>
        <dbReference type="EMBL" id="ERT70081.1"/>
    </source>
</evidence>
<dbReference type="SUPFAM" id="SSF46785">
    <property type="entry name" value="Winged helix' DNA-binding domain"/>
    <property type="match status" value="1"/>
</dbReference>
<comment type="caution">
    <text evidence="3">The sequence shown here is derived from an EMBL/GenBank/DDBJ whole genome shotgun (WGS) entry which is preliminary data.</text>
</comment>
<dbReference type="HOGENOM" id="CLU_059708_0_1_0"/>
<dbReference type="GO" id="GO:0003887">
    <property type="term" value="F:DNA-directed DNA polymerase activity"/>
    <property type="evidence" value="ECO:0007669"/>
    <property type="project" value="InterPro"/>
</dbReference>
<proteinExistence type="inferred from homology"/>
<dbReference type="InterPro" id="IPR036390">
    <property type="entry name" value="WH_DNA-bd_sf"/>
</dbReference>
<dbReference type="InterPro" id="IPR036388">
    <property type="entry name" value="WH-like_DNA-bd_sf"/>
</dbReference>
<dbReference type="InterPro" id="IPR000525">
    <property type="entry name" value="Initiator_Rep_WH1"/>
</dbReference>
<keyword evidence="4" id="KW-1185">Reference proteome</keyword>
<comment type="similarity">
    <text evidence="1">Belongs to the initiator RepB protein family.</text>
</comment>
<dbReference type="Pfam" id="PF21205">
    <property type="entry name" value="Rep3_C"/>
    <property type="match status" value="1"/>
</dbReference>
<dbReference type="GO" id="GO:0006270">
    <property type="term" value="P:DNA replication initiation"/>
    <property type="evidence" value="ECO:0007669"/>
    <property type="project" value="InterPro"/>
</dbReference>
<dbReference type="STRING" id="1319815.HMPREF0202_00001"/>
<dbReference type="Pfam" id="PF01051">
    <property type="entry name" value="Rep3_N"/>
    <property type="match status" value="1"/>
</dbReference>
<dbReference type="Proteomes" id="UP000017081">
    <property type="component" value="Unassembled WGS sequence"/>
</dbReference>
<dbReference type="Gene3D" id="1.10.10.10">
    <property type="entry name" value="Winged helix-like DNA-binding domain superfamily/Winged helix DNA-binding domain"/>
    <property type="match status" value="1"/>
</dbReference>
<sequence length="389" mass="46486">MQIIFDIIDFIIAINNFLLQGGIMGKIVEYDSKMNELNFGKFKEKEMDLFFSICYKMKNEGLNEVTLTFQELKELSNYSNRNLDRFIKDLESTYDKMLNIKIRTETKTTITKIILFTRYHIEKEDRTVRIKMHEDGKYLLNDIEKFTKFDLMEFVSLKSSYAKNMFKMLKQFDNEDSYNWYQIKIDDFKIMLDVPKSYKMSHIDSFVLSPILEQLKPCFNGLKLEKIKKGVKVDSLKFTWKAKKKKQVEEIQAIKKRSSIGERELEQHLKQFEKVEENNGLKIQEIKKEINQMDQVEKIKISKVDYKELYKKYLEENNIKHSISVRKIFDTMNKSKYEIVEFETKEYIQTKIYTVEDIDESLLVSKNGRKLVGMAKQHKIKKILEEMNS</sequence>
<reference evidence="3 4" key="1">
    <citation type="submission" date="2013-08" db="EMBL/GenBank/DDBJ databases">
        <authorList>
            <person name="Weinstock G."/>
            <person name="Sodergren E."/>
            <person name="Wylie T."/>
            <person name="Fulton L."/>
            <person name="Fulton R."/>
            <person name="Fronick C."/>
            <person name="O'Laughlin M."/>
            <person name="Godfrey J."/>
            <person name="Miner T."/>
            <person name="Herter B."/>
            <person name="Appelbaum E."/>
            <person name="Cordes M."/>
            <person name="Lek S."/>
            <person name="Wollam A."/>
            <person name="Pepin K.H."/>
            <person name="Palsikar V.B."/>
            <person name="Mitreva M."/>
            <person name="Wilson R.K."/>
        </authorList>
    </citation>
    <scope>NUCLEOTIDE SEQUENCE [LARGE SCALE GENOMIC DNA]</scope>
    <source>
        <strain evidence="3 4">ATCC BAA-474</strain>
    </source>
</reference>
<dbReference type="EMBL" id="AXZF01000001">
    <property type="protein sequence ID" value="ERT70081.1"/>
    <property type="molecule type" value="Genomic_DNA"/>
</dbReference>
<name>U7VEY8_9FUSO</name>
<feature type="domain" description="Initiator Rep protein WH1" evidence="2">
    <location>
        <begin position="28"/>
        <end position="170"/>
    </location>
</feature>
<evidence type="ECO:0000313" key="4">
    <source>
        <dbReference type="Proteomes" id="UP000017081"/>
    </source>
</evidence>
<dbReference type="eggNOG" id="COG5527">
    <property type="taxonomic scope" value="Bacteria"/>
</dbReference>
<accession>U7VEY8</accession>
<gene>
    <name evidence="3" type="ORF">HMPREF0202_00001</name>
</gene>
<evidence type="ECO:0000256" key="1">
    <source>
        <dbReference type="ARBA" id="ARBA00038283"/>
    </source>
</evidence>
<protein>
    <submittedName>
        <fullName evidence="3">Initiator RepB protein</fullName>
    </submittedName>
</protein>
<organism evidence="3 4">
    <name type="scientific">Cetobacterium somerae ATCC BAA-474</name>
    <dbReference type="NCBI Taxonomy" id="1319815"/>
    <lineage>
        <taxon>Bacteria</taxon>
        <taxon>Fusobacteriati</taxon>
        <taxon>Fusobacteriota</taxon>
        <taxon>Fusobacteriia</taxon>
        <taxon>Fusobacteriales</taxon>
        <taxon>Fusobacteriaceae</taxon>
        <taxon>Cetobacterium</taxon>
    </lineage>
</organism>